<evidence type="ECO:0000256" key="3">
    <source>
        <dbReference type="ARBA" id="ARBA00022741"/>
    </source>
</evidence>
<dbReference type="PANTHER" id="PTHR10196">
    <property type="entry name" value="SUGAR KINASE"/>
    <property type="match status" value="1"/>
</dbReference>
<dbReference type="InterPro" id="IPR018484">
    <property type="entry name" value="FGGY_N"/>
</dbReference>
<dbReference type="Gene3D" id="3.30.420.40">
    <property type="match status" value="2"/>
</dbReference>
<evidence type="ECO:0000256" key="4">
    <source>
        <dbReference type="ARBA" id="ARBA00022777"/>
    </source>
</evidence>
<protein>
    <recommendedName>
        <fullName evidence="6">ATP:glycerol 3-phosphotransferase</fullName>
    </recommendedName>
</protein>
<dbReference type="AlphaFoldDB" id="A0A4P8YG35"/>
<feature type="domain" description="Carbohydrate kinase FGGY C-terminal" evidence="9">
    <location>
        <begin position="260"/>
        <end position="449"/>
    </location>
</feature>
<sequence>MDKDVIVALDEGTSNVKAVAIDSRGAVVATASRGLTLATPRPGWVEQDGDVLFAESVVVLREVISAVGEARVAALAISNQRETAIGWERESGQPLGPALTWQCSRSGPFCERLRRDRLDEVIRSTTGLPVAPLFSGSKMRWLLDNTPQGHERAQRGEICLGTIDAWLLWRLTGGAQFRCDYSNAARTQLLNLQSLAWDDAMLALFGIPQAALPEICPSASEFGVTKGITGIADGIPILAMVGDSHAALYGHGLGRPGGIKATYGTGSSVMAPLPAPDTRITQLATTVAWHDGERAVYGLEGNIPHTGDGLAWMLQLTGMNALADVQRSDVLQSLPASVPSTDGVYFVPALTGSGAPWWDDRARGLICGLSRGSSPAHLVRAALEAIAYQIADVIDSMTQHPDFHLSTLMVDGGPTRNGWLMQFQADLLNCPVARSVTAELSALGAGLLARRVLDGLSDESLQALLPQHEVWQPDAARHRRLQESYQGWREAVSRTHWKSESDTHCAGRCGAPA</sequence>
<dbReference type="Pfam" id="PF02782">
    <property type="entry name" value="FGGY_C"/>
    <property type="match status" value="1"/>
</dbReference>
<keyword evidence="5" id="KW-0067">ATP-binding</keyword>
<evidence type="ECO:0000259" key="9">
    <source>
        <dbReference type="Pfam" id="PF02782"/>
    </source>
</evidence>
<dbReference type="RefSeq" id="WP_138094611.1">
    <property type="nucleotide sequence ID" value="NZ_CP040428.1"/>
</dbReference>
<dbReference type="Pfam" id="PF00370">
    <property type="entry name" value="FGGY_N"/>
    <property type="match status" value="1"/>
</dbReference>
<dbReference type="PIRSF" id="PIRSF000538">
    <property type="entry name" value="GlpK"/>
    <property type="match status" value="1"/>
</dbReference>
<evidence type="ECO:0000259" key="8">
    <source>
        <dbReference type="Pfam" id="PF00370"/>
    </source>
</evidence>
<dbReference type="SUPFAM" id="SSF53067">
    <property type="entry name" value="Actin-like ATPase domain"/>
    <property type="match status" value="2"/>
</dbReference>
<keyword evidence="3" id="KW-0547">Nucleotide-binding</keyword>
<evidence type="ECO:0000313" key="11">
    <source>
        <dbReference type="Proteomes" id="UP000302163"/>
    </source>
</evidence>
<dbReference type="InterPro" id="IPR000577">
    <property type="entry name" value="Carb_kinase_FGGY"/>
</dbReference>
<dbReference type="OrthoDB" id="9805576at2"/>
<dbReference type="KEGG" id="izh:FEM41_03845"/>
<evidence type="ECO:0000256" key="1">
    <source>
        <dbReference type="ARBA" id="ARBA00009156"/>
    </source>
</evidence>
<dbReference type="GO" id="GO:0019563">
    <property type="term" value="P:glycerol catabolic process"/>
    <property type="evidence" value="ECO:0007669"/>
    <property type="project" value="TreeGrafter"/>
</dbReference>
<dbReference type="GO" id="GO:0005524">
    <property type="term" value="F:ATP binding"/>
    <property type="evidence" value="ECO:0007669"/>
    <property type="project" value="UniProtKB-KW"/>
</dbReference>
<dbReference type="PROSITE" id="PS00445">
    <property type="entry name" value="FGGY_KINASES_2"/>
    <property type="match status" value="1"/>
</dbReference>
<dbReference type="GO" id="GO:0004370">
    <property type="term" value="F:glycerol kinase activity"/>
    <property type="evidence" value="ECO:0007669"/>
    <property type="project" value="TreeGrafter"/>
</dbReference>
<keyword evidence="11" id="KW-1185">Reference proteome</keyword>
<dbReference type="GO" id="GO:0005829">
    <property type="term" value="C:cytosol"/>
    <property type="evidence" value="ECO:0007669"/>
    <property type="project" value="TreeGrafter"/>
</dbReference>
<evidence type="ECO:0000256" key="2">
    <source>
        <dbReference type="ARBA" id="ARBA00022679"/>
    </source>
</evidence>
<dbReference type="CDD" id="cd07769">
    <property type="entry name" value="ASKHA_NBD_FGGY_GK"/>
    <property type="match status" value="1"/>
</dbReference>
<evidence type="ECO:0000313" key="10">
    <source>
        <dbReference type="EMBL" id="QCT18843.1"/>
    </source>
</evidence>
<evidence type="ECO:0000256" key="5">
    <source>
        <dbReference type="ARBA" id="ARBA00022840"/>
    </source>
</evidence>
<evidence type="ECO:0000256" key="7">
    <source>
        <dbReference type="RuleBase" id="RU003733"/>
    </source>
</evidence>
<accession>A0A4P8YG35</accession>
<proteinExistence type="inferred from homology"/>
<name>A0A4P8YG35_9ENTR</name>
<keyword evidence="4 7" id="KW-0418">Kinase</keyword>
<dbReference type="InterPro" id="IPR018485">
    <property type="entry name" value="FGGY_C"/>
</dbReference>
<gene>
    <name evidence="10" type="ORF">FEM41_03845</name>
</gene>
<dbReference type="EMBL" id="CP040428">
    <property type="protein sequence ID" value="QCT18843.1"/>
    <property type="molecule type" value="Genomic_DNA"/>
</dbReference>
<organism evidence="10 11">
    <name type="scientific">Jejubacter calystegiae</name>
    <dbReference type="NCBI Taxonomy" id="2579935"/>
    <lineage>
        <taxon>Bacteria</taxon>
        <taxon>Pseudomonadati</taxon>
        <taxon>Pseudomonadota</taxon>
        <taxon>Gammaproteobacteria</taxon>
        <taxon>Enterobacterales</taxon>
        <taxon>Enterobacteriaceae</taxon>
        <taxon>Jejubacter</taxon>
    </lineage>
</organism>
<evidence type="ECO:0000256" key="6">
    <source>
        <dbReference type="ARBA" id="ARBA00043149"/>
    </source>
</evidence>
<reference evidence="10 11" key="1">
    <citation type="submission" date="2019-05" db="EMBL/GenBank/DDBJ databases">
        <title>Complete genome sequence of Izhakiella calystegiae KSNA2, an endophyte isolated from beach morning glory (Calystegia soldanella).</title>
        <authorList>
            <person name="Jiang L."/>
            <person name="Jeong J.C."/>
            <person name="Kim C.Y."/>
            <person name="Kim D.H."/>
            <person name="Kim S.W."/>
            <person name="Lee j."/>
        </authorList>
    </citation>
    <scope>NUCLEOTIDE SEQUENCE [LARGE SCALE GENOMIC DNA]</scope>
    <source>
        <strain evidence="10 11">KSNA2</strain>
    </source>
</reference>
<comment type="similarity">
    <text evidence="1 7">Belongs to the FGGY kinase family.</text>
</comment>
<feature type="domain" description="Carbohydrate kinase FGGY N-terminal" evidence="8">
    <location>
        <begin position="5"/>
        <end position="250"/>
    </location>
</feature>
<dbReference type="InterPro" id="IPR043129">
    <property type="entry name" value="ATPase_NBD"/>
</dbReference>
<dbReference type="Proteomes" id="UP000302163">
    <property type="component" value="Chromosome"/>
</dbReference>
<keyword evidence="2 7" id="KW-0808">Transferase</keyword>
<dbReference type="PANTHER" id="PTHR10196:SF69">
    <property type="entry name" value="GLYCEROL KINASE"/>
    <property type="match status" value="1"/>
</dbReference>
<dbReference type="InterPro" id="IPR018483">
    <property type="entry name" value="Carb_kinase_FGGY_CS"/>
</dbReference>